<dbReference type="EC" id="3.4.-.-" evidence="3"/>
<dbReference type="Proteomes" id="UP000177894">
    <property type="component" value="Chromosome"/>
</dbReference>
<gene>
    <name evidence="3" type="primary">immA_1</name>
    <name evidence="2" type="ORF">BJL90_13510</name>
    <name evidence="3" type="ORF">CLFO_16360</name>
</gene>
<sequence length="141" mass="16349">MDIKTLAAKLAKKYKTRDPFELASCLNIHVKLWPLNKDINGLYQKCQRNKFIYINKKLSYRQQMIVLAHEIGHAVLYKGLNVCFLEANTFFVKNKLETEANRFAVELLLSNEILHNYPSYFTIEQIASTEGIDVALLKLKL</sequence>
<dbReference type="Pfam" id="PF06114">
    <property type="entry name" value="Peptidase_M78"/>
    <property type="match status" value="1"/>
</dbReference>
<keyword evidence="4" id="KW-1185">Reference proteome</keyword>
<dbReference type="AlphaFoldDB" id="A0AAC9WFS8"/>
<evidence type="ECO:0000313" key="5">
    <source>
        <dbReference type="Proteomes" id="UP000192478"/>
    </source>
</evidence>
<dbReference type="Gene3D" id="1.10.10.2910">
    <property type="match status" value="1"/>
</dbReference>
<reference evidence="2 4" key="1">
    <citation type="submission" date="2016-10" db="EMBL/GenBank/DDBJ databases">
        <title>Complete Genome Sequence of Acetogen Clostridium formicoaceticum ATCC 27076.</title>
        <authorList>
            <person name="Bao T."/>
            <person name="Cheng C."/>
            <person name="Zhao J."/>
            <person name="Yang S.-T."/>
            <person name="Wang J."/>
            <person name="Wang M."/>
        </authorList>
    </citation>
    <scope>NUCLEOTIDE SEQUENCE [LARGE SCALE GENOMIC DNA]</scope>
    <source>
        <strain evidence="2 4">ATCC 27076</strain>
    </source>
</reference>
<dbReference type="InterPro" id="IPR010359">
    <property type="entry name" value="IrrE_HExxH"/>
</dbReference>
<reference evidence="3 5" key="2">
    <citation type="submission" date="2017-03" db="EMBL/GenBank/DDBJ databases">
        <title>Complete sequence of Clostridium formicaceticum DSM 92.</title>
        <authorList>
            <person name="Poehlein A."/>
            <person name="Karl M."/>
            <person name="Bengelsdorf F.R."/>
            <person name="Duerre P."/>
            <person name="Daniel R."/>
        </authorList>
    </citation>
    <scope>NUCLEOTIDE SEQUENCE [LARGE SCALE GENOMIC DNA]</scope>
    <source>
        <strain evidence="3 5">DSM 92</strain>
    </source>
</reference>
<dbReference type="EMBL" id="CP020559">
    <property type="protein sequence ID" value="ARE87237.1"/>
    <property type="molecule type" value="Genomic_DNA"/>
</dbReference>
<proteinExistence type="predicted"/>
<dbReference type="GO" id="GO:0016787">
    <property type="term" value="F:hydrolase activity"/>
    <property type="evidence" value="ECO:0007669"/>
    <property type="project" value="UniProtKB-KW"/>
</dbReference>
<dbReference type="Proteomes" id="UP000192478">
    <property type="component" value="Chromosome"/>
</dbReference>
<evidence type="ECO:0000259" key="1">
    <source>
        <dbReference type="Pfam" id="PF06114"/>
    </source>
</evidence>
<dbReference type="RefSeq" id="WP_070968960.1">
    <property type="nucleotide sequence ID" value="NZ_CP017603.1"/>
</dbReference>
<keyword evidence="3" id="KW-0378">Hydrolase</keyword>
<feature type="domain" description="IrrE N-terminal-like" evidence="1">
    <location>
        <begin position="25"/>
        <end position="118"/>
    </location>
</feature>
<evidence type="ECO:0000313" key="2">
    <source>
        <dbReference type="EMBL" id="AOY76780.1"/>
    </source>
</evidence>
<dbReference type="PANTHER" id="PTHR43236">
    <property type="entry name" value="ANTITOXIN HIGA1"/>
    <property type="match status" value="1"/>
</dbReference>
<accession>A0AAC9WFS8</accession>
<organism evidence="3 5">
    <name type="scientific">Clostridium formicaceticum</name>
    <dbReference type="NCBI Taxonomy" id="1497"/>
    <lineage>
        <taxon>Bacteria</taxon>
        <taxon>Bacillati</taxon>
        <taxon>Bacillota</taxon>
        <taxon>Clostridia</taxon>
        <taxon>Eubacteriales</taxon>
        <taxon>Clostridiaceae</taxon>
        <taxon>Clostridium</taxon>
    </lineage>
</organism>
<dbReference type="KEGG" id="cfm:BJL90_13510"/>
<dbReference type="EMBL" id="CP017603">
    <property type="protein sequence ID" value="AOY76780.1"/>
    <property type="molecule type" value="Genomic_DNA"/>
</dbReference>
<dbReference type="InterPro" id="IPR052345">
    <property type="entry name" value="Rad_response_metalloprotease"/>
</dbReference>
<dbReference type="PANTHER" id="PTHR43236:SF1">
    <property type="entry name" value="BLL7220 PROTEIN"/>
    <property type="match status" value="1"/>
</dbReference>
<name>A0AAC9WFS8_9CLOT</name>
<evidence type="ECO:0000313" key="4">
    <source>
        <dbReference type="Proteomes" id="UP000177894"/>
    </source>
</evidence>
<protein>
    <submittedName>
        <fullName evidence="3">Metallopeptidase ImmA</fullName>
        <ecNumber evidence="3">3.4.-.-</ecNumber>
    </submittedName>
</protein>
<evidence type="ECO:0000313" key="3">
    <source>
        <dbReference type="EMBL" id="ARE87237.1"/>
    </source>
</evidence>